<evidence type="ECO:0000313" key="6">
    <source>
        <dbReference type="EMBL" id="MDG2990903.1"/>
    </source>
</evidence>
<feature type="domain" description="Hcy-binding" evidence="5">
    <location>
        <begin position="4"/>
        <end position="311"/>
    </location>
</feature>
<evidence type="ECO:0000256" key="4">
    <source>
        <dbReference type="SAM" id="MobiDB-lite"/>
    </source>
</evidence>
<dbReference type="SUPFAM" id="SSF82282">
    <property type="entry name" value="Homocysteine S-methyltransferase"/>
    <property type="match status" value="1"/>
</dbReference>
<keyword evidence="7" id="KW-1185">Reference proteome</keyword>
<reference evidence="6" key="1">
    <citation type="journal article" date="2022" name="Genome Biol. Evol.">
        <title>A New Gene Family Diagnostic for Intracellular Biomineralization of Amorphous Ca Carbonates by Cyanobacteria.</title>
        <authorList>
            <person name="Benzerara K."/>
            <person name="Duprat E."/>
            <person name="Bitard-Feildel T."/>
            <person name="Caumes G."/>
            <person name="Cassier-Chauvat C."/>
            <person name="Chauvat F."/>
            <person name="Dezi M."/>
            <person name="Diop S.I."/>
            <person name="Gaschignard G."/>
            <person name="Gorgen S."/>
            <person name="Gugger M."/>
            <person name="Lopez-Garcia P."/>
            <person name="Millet M."/>
            <person name="Skouri-Panet F."/>
            <person name="Moreira D."/>
            <person name="Callebaut I."/>
        </authorList>
    </citation>
    <scope>NUCLEOTIDE SEQUENCE</scope>
    <source>
        <strain evidence="6">G9</strain>
    </source>
</reference>
<dbReference type="PANTHER" id="PTHR11103">
    <property type="entry name" value="SLR1189 PROTEIN"/>
    <property type="match status" value="1"/>
</dbReference>
<dbReference type="Proteomes" id="UP001154265">
    <property type="component" value="Unassembled WGS sequence"/>
</dbReference>
<dbReference type="EMBL" id="JAKKUT010000002">
    <property type="protein sequence ID" value="MDG2990903.1"/>
    <property type="molecule type" value="Genomic_DNA"/>
</dbReference>
<keyword evidence="2 3" id="KW-0808">Transferase</keyword>
<feature type="region of interest" description="Disordered" evidence="4">
    <location>
        <begin position="251"/>
        <end position="271"/>
    </location>
</feature>
<dbReference type="InterPro" id="IPR003726">
    <property type="entry name" value="HCY_dom"/>
</dbReference>
<gene>
    <name evidence="6" type="ORF">L3556_08180</name>
</gene>
<keyword evidence="3" id="KW-0479">Metal-binding</keyword>
<evidence type="ECO:0000313" key="7">
    <source>
        <dbReference type="Proteomes" id="UP001154265"/>
    </source>
</evidence>
<evidence type="ECO:0000259" key="5">
    <source>
        <dbReference type="PROSITE" id="PS50970"/>
    </source>
</evidence>
<organism evidence="6 7">
    <name type="scientific">Candidatus Synechococcus calcipolaris G9</name>
    <dbReference type="NCBI Taxonomy" id="1497997"/>
    <lineage>
        <taxon>Bacteria</taxon>
        <taxon>Bacillati</taxon>
        <taxon>Cyanobacteriota</taxon>
        <taxon>Cyanophyceae</taxon>
        <taxon>Synechococcales</taxon>
        <taxon>Synechococcaceae</taxon>
        <taxon>Synechococcus</taxon>
    </lineage>
</organism>
<feature type="binding site" evidence="3">
    <location>
        <position position="297"/>
    </location>
    <ligand>
        <name>Zn(2+)</name>
        <dbReference type="ChEBI" id="CHEBI:29105"/>
    </ligand>
</feature>
<comment type="cofactor">
    <cofactor evidence="3">
        <name>Zn(2+)</name>
        <dbReference type="ChEBI" id="CHEBI:29105"/>
    </cofactor>
</comment>
<protein>
    <submittedName>
        <fullName evidence="6">Homocysteine S-methyltransferase family protein</fullName>
    </submittedName>
</protein>
<dbReference type="Gene3D" id="3.20.20.330">
    <property type="entry name" value="Homocysteine-binding-like domain"/>
    <property type="match status" value="1"/>
</dbReference>
<dbReference type="RefSeq" id="WP_277866793.1">
    <property type="nucleotide sequence ID" value="NZ_JAKKUT010000002.1"/>
</dbReference>
<feature type="binding site" evidence="3">
    <location>
        <position position="296"/>
    </location>
    <ligand>
        <name>Zn(2+)</name>
        <dbReference type="ChEBI" id="CHEBI:29105"/>
    </ligand>
</feature>
<keyword evidence="3" id="KW-0862">Zinc</keyword>
<name>A0ABT6EZ89_9SYNE</name>
<reference evidence="6" key="2">
    <citation type="submission" date="2022-01" db="EMBL/GenBank/DDBJ databases">
        <authorList>
            <person name="Zivanovic Y."/>
            <person name="Moreira D."/>
            <person name="Lopez-Garcia P."/>
        </authorList>
    </citation>
    <scope>NUCLEOTIDE SEQUENCE</scope>
    <source>
        <strain evidence="6">G9</strain>
    </source>
</reference>
<dbReference type="PANTHER" id="PTHR11103:SF18">
    <property type="entry name" value="SLR1189 PROTEIN"/>
    <property type="match status" value="1"/>
</dbReference>
<evidence type="ECO:0000256" key="1">
    <source>
        <dbReference type="ARBA" id="ARBA00022603"/>
    </source>
</evidence>
<accession>A0ABT6EZ89</accession>
<proteinExistence type="predicted"/>
<dbReference type="InterPro" id="IPR036589">
    <property type="entry name" value="HCY_dom_sf"/>
</dbReference>
<dbReference type="PROSITE" id="PS50970">
    <property type="entry name" value="HCY"/>
    <property type="match status" value="1"/>
</dbReference>
<dbReference type="Pfam" id="PF02574">
    <property type="entry name" value="S-methyl_trans"/>
    <property type="match status" value="1"/>
</dbReference>
<sequence length="321" mass="35467">MSKYRHQLPQLGQDFFLMDGGLETTLIFHHGVDLPEFASFPLLRTAVGREMLNGYYRKYLEIAQQVQANFILDSVTWRANSDWGSRLGYDSEALAEINCAAIAHIETLRHEYESDHTQIVLSGCIGPRGDGYAIESTMDATEAEAYHWPQIHTVAGTAADMVCAFTINYPEEAIGIVRAAQRAQIPISISFTLETDGHLPNGQSLPSAVQQVDAATAEYASYFMINCAHPTHFEKSLMGGEPELGRIRGVRANSSRKSHQELNDSTELDSGNPTELGQYYIAIKQQLQQLNIMGGCCGTDHRHIAQIAKECAPLFTNTLTA</sequence>
<comment type="caution">
    <text evidence="6">The sequence shown here is derived from an EMBL/GenBank/DDBJ whole genome shotgun (WGS) entry which is preliminary data.</text>
</comment>
<evidence type="ECO:0000256" key="3">
    <source>
        <dbReference type="PROSITE-ProRule" id="PRU00333"/>
    </source>
</evidence>
<feature type="binding site" evidence="3">
    <location>
        <position position="227"/>
    </location>
    <ligand>
        <name>Zn(2+)</name>
        <dbReference type="ChEBI" id="CHEBI:29105"/>
    </ligand>
</feature>
<evidence type="ECO:0000256" key="2">
    <source>
        <dbReference type="ARBA" id="ARBA00022679"/>
    </source>
</evidence>
<keyword evidence="1 3" id="KW-0489">Methyltransferase</keyword>